<evidence type="ECO:0000256" key="4">
    <source>
        <dbReference type="ARBA" id="ARBA00023163"/>
    </source>
</evidence>
<dbReference type="InterPro" id="IPR005119">
    <property type="entry name" value="LysR_subst-bd"/>
</dbReference>
<keyword evidence="4" id="KW-0804">Transcription</keyword>
<feature type="domain" description="HTH lysR-type" evidence="5">
    <location>
        <begin position="1"/>
        <end position="61"/>
    </location>
</feature>
<dbReference type="GO" id="GO:0003677">
    <property type="term" value="F:DNA binding"/>
    <property type="evidence" value="ECO:0007669"/>
    <property type="project" value="UniProtKB-KW"/>
</dbReference>
<name>A0A437Q912_9GAMM</name>
<dbReference type="SUPFAM" id="SSF53850">
    <property type="entry name" value="Periplasmic binding protein-like II"/>
    <property type="match status" value="1"/>
</dbReference>
<evidence type="ECO:0000259" key="5">
    <source>
        <dbReference type="PROSITE" id="PS50931"/>
    </source>
</evidence>
<gene>
    <name evidence="6" type="ORF">EOE65_08100</name>
</gene>
<dbReference type="Pfam" id="PF03466">
    <property type="entry name" value="LysR_substrate"/>
    <property type="match status" value="1"/>
</dbReference>
<evidence type="ECO:0000256" key="3">
    <source>
        <dbReference type="ARBA" id="ARBA00023125"/>
    </source>
</evidence>
<evidence type="ECO:0000256" key="1">
    <source>
        <dbReference type="ARBA" id="ARBA00009437"/>
    </source>
</evidence>
<dbReference type="PANTHER" id="PTHR30537">
    <property type="entry name" value="HTH-TYPE TRANSCRIPTIONAL REGULATOR"/>
    <property type="match status" value="1"/>
</dbReference>
<dbReference type="EMBL" id="SACQ01000003">
    <property type="protein sequence ID" value="RVU30966.1"/>
    <property type="molecule type" value="Genomic_DNA"/>
</dbReference>
<dbReference type="PANTHER" id="PTHR30537:SF5">
    <property type="entry name" value="HTH-TYPE TRANSCRIPTIONAL ACTIVATOR TTDR-RELATED"/>
    <property type="match status" value="1"/>
</dbReference>
<dbReference type="InterPro" id="IPR058163">
    <property type="entry name" value="LysR-type_TF_proteobact-type"/>
</dbReference>
<keyword evidence="7" id="KW-1185">Reference proteome</keyword>
<comment type="similarity">
    <text evidence="1">Belongs to the LysR transcriptional regulatory family.</text>
</comment>
<proteinExistence type="inferred from homology"/>
<comment type="caution">
    <text evidence="6">The sequence shown here is derived from an EMBL/GenBank/DDBJ whole genome shotgun (WGS) entry which is preliminary data.</text>
</comment>
<reference evidence="6 7" key="1">
    <citation type="submission" date="2019-01" db="EMBL/GenBank/DDBJ databases">
        <authorList>
            <person name="Chen W.-M."/>
        </authorList>
    </citation>
    <scope>NUCLEOTIDE SEQUENCE [LARGE SCALE GENOMIC DNA]</scope>
    <source>
        <strain evidence="6 7">HPM-16</strain>
    </source>
</reference>
<dbReference type="Pfam" id="PF00126">
    <property type="entry name" value="HTH_1"/>
    <property type="match status" value="1"/>
</dbReference>
<dbReference type="Gene3D" id="1.10.10.10">
    <property type="entry name" value="Winged helix-like DNA-binding domain superfamily/Winged helix DNA-binding domain"/>
    <property type="match status" value="1"/>
</dbReference>
<sequence length="305" mass="33924">MKGSTFHQLVVFRTIVEEGSIRGAARKLEVAPPSASHALKQLEAHIGLPLFTRSTRRIELTEAGKLLHEQVSGAISTLDFALESVQDLNTSPSGKVSITLPRFAFDFFLRPIYAEFCARYPDIQLEISVSDKSVDIISEGHDMGIRFGDRIDPGMVARQLTAPMREALFVSESYIERYGVPKTPDDLKDHKLIQYRYIASNQLAPLLLQSQGQAASVQMPLALIVNDTDVMVDAARKGLGIGRIVTPLVAEDFKRGSLTPVLEANWYPYPSLFVYFMQNSQKARRVRVLIDFLVEKGAALFSTIP</sequence>
<keyword evidence="2" id="KW-0805">Transcription regulation</keyword>
<dbReference type="SUPFAM" id="SSF46785">
    <property type="entry name" value="Winged helix' DNA-binding domain"/>
    <property type="match status" value="1"/>
</dbReference>
<dbReference type="PROSITE" id="PS50931">
    <property type="entry name" value="HTH_LYSR"/>
    <property type="match status" value="1"/>
</dbReference>
<dbReference type="RefSeq" id="WP_127693811.1">
    <property type="nucleotide sequence ID" value="NZ_SACQ01000003.1"/>
</dbReference>
<evidence type="ECO:0000313" key="6">
    <source>
        <dbReference type="EMBL" id="RVU30966.1"/>
    </source>
</evidence>
<keyword evidence="3" id="KW-0238">DNA-binding</keyword>
<dbReference type="InterPro" id="IPR036390">
    <property type="entry name" value="WH_DNA-bd_sf"/>
</dbReference>
<dbReference type="AlphaFoldDB" id="A0A437Q912"/>
<dbReference type="FunFam" id="1.10.10.10:FF:000001">
    <property type="entry name" value="LysR family transcriptional regulator"/>
    <property type="match status" value="1"/>
</dbReference>
<organism evidence="6 7">
    <name type="scientific">Neptunomonas marina</name>
    <dbReference type="NCBI Taxonomy" id="1815562"/>
    <lineage>
        <taxon>Bacteria</taxon>
        <taxon>Pseudomonadati</taxon>
        <taxon>Pseudomonadota</taxon>
        <taxon>Gammaproteobacteria</taxon>
        <taxon>Oceanospirillales</taxon>
        <taxon>Oceanospirillaceae</taxon>
        <taxon>Neptunomonas</taxon>
    </lineage>
</organism>
<dbReference type="InterPro" id="IPR036388">
    <property type="entry name" value="WH-like_DNA-bd_sf"/>
</dbReference>
<evidence type="ECO:0000256" key="2">
    <source>
        <dbReference type="ARBA" id="ARBA00023015"/>
    </source>
</evidence>
<dbReference type="GO" id="GO:0003700">
    <property type="term" value="F:DNA-binding transcription factor activity"/>
    <property type="evidence" value="ECO:0007669"/>
    <property type="project" value="InterPro"/>
</dbReference>
<dbReference type="Gene3D" id="3.40.190.290">
    <property type="match status" value="1"/>
</dbReference>
<evidence type="ECO:0000313" key="7">
    <source>
        <dbReference type="Proteomes" id="UP000282818"/>
    </source>
</evidence>
<accession>A0A437Q912</accession>
<dbReference type="InterPro" id="IPR000847">
    <property type="entry name" value="LysR_HTH_N"/>
</dbReference>
<dbReference type="Proteomes" id="UP000282818">
    <property type="component" value="Unassembled WGS sequence"/>
</dbReference>
<protein>
    <submittedName>
        <fullName evidence="6">LysR family transcriptional regulator</fullName>
    </submittedName>
</protein>